<reference evidence="1 2" key="1">
    <citation type="submission" date="2018-05" db="EMBL/GenBank/DDBJ databases">
        <title>Genomic Encyclopedia of Type Strains, Phase IV (KMG-IV): sequencing the most valuable type-strain genomes for metagenomic binning, comparative biology and taxonomic classification.</title>
        <authorList>
            <person name="Goeker M."/>
        </authorList>
    </citation>
    <scope>NUCLEOTIDE SEQUENCE [LARGE SCALE GENOMIC DNA]</scope>
    <source>
        <strain evidence="1 2">DSM 23606</strain>
    </source>
</reference>
<dbReference type="GO" id="GO:0016740">
    <property type="term" value="F:transferase activity"/>
    <property type="evidence" value="ECO:0007669"/>
    <property type="project" value="UniProtKB-KW"/>
</dbReference>
<organism evidence="1 2">
    <name type="scientific">Plasticicumulans acidivorans</name>
    <dbReference type="NCBI Taxonomy" id="886464"/>
    <lineage>
        <taxon>Bacteria</taxon>
        <taxon>Pseudomonadati</taxon>
        <taxon>Pseudomonadota</taxon>
        <taxon>Gammaproteobacteria</taxon>
        <taxon>Candidatus Competibacteraceae</taxon>
        <taxon>Plasticicumulans</taxon>
    </lineage>
</organism>
<dbReference type="SUPFAM" id="SSF53756">
    <property type="entry name" value="UDP-Glycosyltransferase/glycogen phosphorylase"/>
    <property type="match status" value="1"/>
</dbReference>
<dbReference type="InterPro" id="IPR050426">
    <property type="entry name" value="Glycosyltransferase_28"/>
</dbReference>
<proteinExistence type="predicted"/>
<comment type="caution">
    <text evidence="1">The sequence shown here is derived from an EMBL/GenBank/DDBJ whole genome shotgun (WGS) entry which is preliminary data.</text>
</comment>
<accession>A0A317MTY8</accession>
<gene>
    <name evidence="1" type="ORF">C7443_106118</name>
</gene>
<evidence type="ECO:0000313" key="1">
    <source>
        <dbReference type="EMBL" id="PWV61104.1"/>
    </source>
</evidence>
<name>A0A317MTY8_9GAMM</name>
<dbReference type="PANTHER" id="PTHR48050">
    <property type="entry name" value="STEROL 3-BETA-GLUCOSYLTRANSFERASE"/>
    <property type="match status" value="1"/>
</dbReference>
<dbReference type="PANTHER" id="PTHR48050:SF13">
    <property type="entry name" value="STEROL 3-BETA-GLUCOSYLTRANSFERASE UGT80A2"/>
    <property type="match status" value="1"/>
</dbReference>
<dbReference type="OrthoDB" id="6620093at2"/>
<keyword evidence="1" id="KW-0808">Transferase</keyword>
<evidence type="ECO:0000313" key="2">
    <source>
        <dbReference type="Proteomes" id="UP000246569"/>
    </source>
</evidence>
<dbReference type="Gene3D" id="3.40.50.2000">
    <property type="entry name" value="Glycogen Phosphorylase B"/>
    <property type="match status" value="2"/>
</dbReference>
<dbReference type="AlphaFoldDB" id="A0A317MTY8"/>
<protein>
    <submittedName>
        <fullName evidence="1">UDP:flavonoid glycosyltransferase YjiC (YdhE family)</fullName>
    </submittedName>
</protein>
<sequence length="400" mass="43439">MPILFVAETVTLAHLARPLFLAQCLQRAGREVAIACAERHRALIPAGIDFYPLDSIAPASFAQRLARGAPVYRLAELRAYVDADRALLARLRPTAVIGDFRLSLSVSARLAGVPYLNIANAYWRESARTAVPVPDLAFLTWLPLALAQTLFTLSWPIAQRVHARALNQLRREHGLPALPAQLAAVYTDADSLLLADLPSLYPALREHARCRFLGYLPWEPPVALPDWWPQISAREPRTLAWITLGSSGDLRRLRPLVEAARARALTVLLSTAGRPVEAFSDPEVFVTELLPPTPTAAQVGLIVSNGGSQMTAIAAAAGRPGIAVPGNLDQFLNCAAFERRGVLRSVRGDRINRDRVEQALDAMLTTNPAREQALQALQTEIAGIDPATVLIEALDEIGNG</sequence>
<dbReference type="Proteomes" id="UP000246569">
    <property type="component" value="Unassembled WGS sequence"/>
</dbReference>
<dbReference type="RefSeq" id="WP_110018782.1">
    <property type="nucleotide sequence ID" value="NZ_QGTJ01000006.1"/>
</dbReference>
<keyword evidence="2" id="KW-1185">Reference proteome</keyword>
<dbReference type="EMBL" id="QGTJ01000006">
    <property type="protein sequence ID" value="PWV61104.1"/>
    <property type="molecule type" value="Genomic_DNA"/>
</dbReference>